<dbReference type="AlphaFoldDB" id="A0A3L8PM09"/>
<evidence type="ECO:0000256" key="7">
    <source>
        <dbReference type="ARBA" id="ARBA00023136"/>
    </source>
</evidence>
<accession>A0A3L8PM09</accession>
<dbReference type="SUPFAM" id="SSF81345">
    <property type="entry name" value="ABC transporter involved in vitamin B12 uptake, BtuC"/>
    <property type="match status" value="1"/>
</dbReference>
<dbReference type="Gene3D" id="1.10.3470.10">
    <property type="entry name" value="ABC transporter involved in vitamin B12 uptake, BtuC"/>
    <property type="match status" value="1"/>
</dbReference>
<evidence type="ECO:0000313" key="10">
    <source>
        <dbReference type="Proteomes" id="UP000282515"/>
    </source>
</evidence>
<keyword evidence="7 8" id="KW-0472">Membrane</keyword>
<feature type="transmembrane region" description="Helical" evidence="8">
    <location>
        <begin position="81"/>
        <end position="98"/>
    </location>
</feature>
<dbReference type="OrthoDB" id="9782305at2"/>
<feature type="transmembrane region" description="Helical" evidence="8">
    <location>
        <begin position="136"/>
        <end position="156"/>
    </location>
</feature>
<organism evidence="9 10">
    <name type="scientific">Aeromicrobium phragmitis</name>
    <dbReference type="NCBI Taxonomy" id="2478914"/>
    <lineage>
        <taxon>Bacteria</taxon>
        <taxon>Bacillati</taxon>
        <taxon>Actinomycetota</taxon>
        <taxon>Actinomycetes</taxon>
        <taxon>Propionibacteriales</taxon>
        <taxon>Nocardioidaceae</taxon>
        <taxon>Aeromicrobium</taxon>
    </lineage>
</organism>
<comment type="caution">
    <text evidence="9">The sequence shown here is derived from an EMBL/GenBank/DDBJ whole genome shotgun (WGS) entry which is preliminary data.</text>
</comment>
<dbReference type="GO" id="GO:0033214">
    <property type="term" value="P:siderophore-iron import into cell"/>
    <property type="evidence" value="ECO:0007669"/>
    <property type="project" value="TreeGrafter"/>
</dbReference>
<keyword evidence="3" id="KW-0813">Transport</keyword>
<keyword evidence="4" id="KW-1003">Cell membrane</keyword>
<keyword evidence="6 8" id="KW-1133">Transmembrane helix</keyword>
<feature type="transmembrane region" description="Helical" evidence="8">
    <location>
        <begin position="210"/>
        <end position="231"/>
    </location>
</feature>
<dbReference type="InterPro" id="IPR000522">
    <property type="entry name" value="ABC_transptr_permease_BtuC"/>
</dbReference>
<dbReference type="GO" id="GO:0022857">
    <property type="term" value="F:transmembrane transporter activity"/>
    <property type="evidence" value="ECO:0007669"/>
    <property type="project" value="InterPro"/>
</dbReference>
<feature type="transmembrane region" description="Helical" evidence="8">
    <location>
        <begin position="326"/>
        <end position="345"/>
    </location>
</feature>
<dbReference type="CDD" id="cd06550">
    <property type="entry name" value="TM_ABC_iron-siderophores_like"/>
    <property type="match status" value="1"/>
</dbReference>
<feature type="transmembrane region" description="Helical" evidence="8">
    <location>
        <begin position="168"/>
        <end position="190"/>
    </location>
</feature>
<feature type="transmembrane region" description="Helical" evidence="8">
    <location>
        <begin position="257"/>
        <end position="284"/>
    </location>
</feature>
<evidence type="ECO:0000256" key="2">
    <source>
        <dbReference type="ARBA" id="ARBA00007935"/>
    </source>
</evidence>
<keyword evidence="10" id="KW-1185">Reference proteome</keyword>
<feature type="transmembrane region" description="Helical" evidence="8">
    <location>
        <begin position="296"/>
        <end position="314"/>
    </location>
</feature>
<dbReference type="PANTHER" id="PTHR30472:SF67">
    <property type="entry name" value="PERMEASE OF ABC TRANSPORTER-RELATED"/>
    <property type="match status" value="1"/>
</dbReference>
<keyword evidence="5 8" id="KW-0812">Transmembrane</keyword>
<evidence type="ECO:0000256" key="1">
    <source>
        <dbReference type="ARBA" id="ARBA00004651"/>
    </source>
</evidence>
<feature type="transmembrane region" description="Helical" evidence="8">
    <location>
        <begin position="110"/>
        <end position="130"/>
    </location>
</feature>
<evidence type="ECO:0000256" key="6">
    <source>
        <dbReference type="ARBA" id="ARBA00022989"/>
    </source>
</evidence>
<dbReference type="EMBL" id="RDBF01000004">
    <property type="protein sequence ID" value="RLV56365.1"/>
    <property type="molecule type" value="Genomic_DNA"/>
</dbReference>
<dbReference type="PANTHER" id="PTHR30472">
    <property type="entry name" value="FERRIC ENTEROBACTIN TRANSPORT SYSTEM PERMEASE PROTEIN"/>
    <property type="match status" value="1"/>
</dbReference>
<dbReference type="Pfam" id="PF01032">
    <property type="entry name" value="FecCD"/>
    <property type="match status" value="1"/>
</dbReference>
<evidence type="ECO:0000256" key="4">
    <source>
        <dbReference type="ARBA" id="ARBA00022475"/>
    </source>
</evidence>
<reference evidence="9 10" key="1">
    <citation type="submission" date="2018-10" db="EMBL/GenBank/DDBJ databases">
        <title>Aeromicrobium sp. 9W16Y-2 whole genome shotgun sequence.</title>
        <authorList>
            <person name="Li F."/>
        </authorList>
    </citation>
    <scope>NUCLEOTIDE SEQUENCE [LARGE SCALE GENOMIC DNA]</scope>
    <source>
        <strain evidence="9 10">9W16Y-2</strain>
    </source>
</reference>
<evidence type="ECO:0000256" key="5">
    <source>
        <dbReference type="ARBA" id="ARBA00022692"/>
    </source>
</evidence>
<protein>
    <submittedName>
        <fullName evidence="9">Iron ABC transporter permease</fullName>
    </submittedName>
</protein>
<dbReference type="FunFam" id="1.10.3470.10:FF:000001">
    <property type="entry name" value="Vitamin B12 ABC transporter permease BtuC"/>
    <property type="match status" value="1"/>
</dbReference>
<evidence type="ECO:0000256" key="3">
    <source>
        <dbReference type="ARBA" id="ARBA00022448"/>
    </source>
</evidence>
<name>A0A3L8PM09_9ACTN</name>
<dbReference type="GO" id="GO:0005886">
    <property type="term" value="C:plasma membrane"/>
    <property type="evidence" value="ECO:0007669"/>
    <property type="project" value="UniProtKB-SubCell"/>
</dbReference>
<evidence type="ECO:0000313" key="9">
    <source>
        <dbReference type="EMBL" id="RLV56365.1"/>
    </source>
</evidence>
<comment type="subcellular location">
    <subcellularLocation>
        <location evidence="1">Cell membrane</location>
        <topology evidence="1">Multi-pass membrane protein</topology>
    </subcellularLocation>
</comment>
<proteinExistence type="inferred from homology"/>
<dbReference type="Proteomes" id="UP000282515">
    <property type="component" value="Unassembled WGS sequence"/>
</dbReference>
<gene>
    <name evidence="9" type="ORF">D9V41_07370</name>
</gene>
<comment type="similarity">
    <text evidence="2">Belongs to the binding-protein-dependent transport system permease family. FecCD subfamily.</text>
</comment>
<sequence>MAQRGQRRPLALLGVGVVALAVSCLVAVAVGQADIGLREVWTVVTDRLGLSFLRVDALGLGGTQVSQIDAAVLWNLRLPRALTAIMVGGGLAMVGAVMQTLMRNPMADPYLLGISSGASLGAVLVIVAGFGGGMVAVSGGAFLGALGSFLLVLTIAQTSGVIRPDRAILAGVAVGAFFAACTSFVIVWIADPHKTLGVQFWLSGSLAGARHDSVLIALLALLPAAAICWWASRALNAFAFGADAAASLGVEVNKIRWLLLVGCSLLTGVLVSVSGAIGFIGLLVPHAVRFLVGADHRYLLPASVLVGGLFLLWVDVAARSVFAPRELPVGVVTALIGVPVFVWQLRRRQRAA</sequence>
<evidence type="ECO:0000256" key="8">
    <source>
        <dbReference type="SAM" id="Phobius"/>
    </source>
</evidence>
<dbReference type="PROSITE" id="PS51257">
    <property type="entry name" value="PROKAR_LIPOPROTEIN"/>
    <property type="match status" value="1"/>
</dbReference>
<dbReference type="InterPro" id="IPR037294">
    <property type="entry name" value="ABC_BtuC-like"/>
</dbReference>